<protein>
    <submittedName>
        <fullName evidence="2">Uncharacterized protein family UPF0102</fullName>
    </submittedName>
</protein>
<dbReference type="Pfam" id="PF02021">
    <property type="entry name" value="UPF0102"/>
    <property type="match status" value="1"/>
</dbReference>
<accession>B3T5F3</accession>
<dbReference type="SUPFAM" id="SSF53098">
    <property type="entry name" value="Ribonuclease H-like"/>
    <property type="match status" value="1"/>
</dbReference>
<dbReference type="InterPro" id="IPR012337">
    <property type="entry name" value="RNaseH-like_sf"/>
</dbReference>
<name>B3T5F3_9ZZZZ</name>
<dbReference type="PANTHER" id="PTHR34039">
    <property type="entry name" value="UPF0102 PROTEIN YRAN"/>
    <property type="match status" value="1"/>
</dbReference>
<dbReference type="GO" id="GO:0003676">
    <property type="term" value="F:nucleic acid binding"/>
    <property type="evidence" value="ECO:0007669"/>
    <property type="project" value="InterPro"/>
</dbReference>
<dbReference type="PANTHER" id="PTHR34039:SF1">
    <property type="entry name" value="UPF0102 PROTEIN YRAN"/>
    <property type="match status" value="1"/>
</dbReference>
<dbReference type="InterPro" id="IPR036397">
    <property type="entry name" value="RNaseH_sf"/>
</dbReference>
<gene>
    <name evidence="2" type="ORF">ALOHA_HF4000ANIW141I9ctg1g13</name>
</gene>
<organism evidence="2">
    <name type="scientific">uncultured marine microorganism HF4000_ANIW141I9</name>
    <dbReference type="NCBI Taxonomy" id="455537"/>
    <lineage>
        <taxon>unclassified sequences</taxon>
        <taxon>environmental samples</taxon>
    </lineage>
</organism>
<evidence type="ECO:0000313" key="2">
    <source>
        <dbReference type="EMBL" id="ABZ07812.1"/>
    </source>
</evidence>
<proteinExistence type="inferred from homology"/>
<dbReference type="GO" id="GO:0004523">
    <property type="term" value="F:RNA-DNA hybrid ribonuclease activity"/>
    <property type="evidence" value="ECO:0007669"/>
    <property type="project" value="InterPro"/>
</dbReference>
<dbReference type="InterPro" id="IPR024567">
    <property type="entry name" value="RNase_HII/HIII_dom"/>
</dbReference>
<dbReference type="AlphaFoldDB" id="B3T5F3"/>
<dbReference type="HAMAP" id="MF_00048">
    <property type="entry name" value="UPF0102"/>
    <property type="match status" value="1"/>
</dbReference>
<dbReference type="SUPFAM" id="SSF52980">
    <property type="entry name" value="Restriction endonuclease-like"/>
    <property type="match status" value="1"/>
</dbReference>
<reference evidence="2" key="1">
    <citation type="journal article" date="2008" name="ISME J.">
        <title>Genomic patterns of recombination, clonal divergence and environment in marine microbial populations.</title>
        <authorList>
            <person name="Konstantinidis K.T."/>
            <person name="Delong E.F."/>
        </authorList>
    </citation>
    <scope>NUCLEOTIDE SEQUENCE</scope>
</reference>
<sequence>MEQYDVIFPEYGFAKHKGYGTSFHMEQLNKNKASLIHRKSFKPVKKNLPTIRWLQKKRKIGQWGERLAALEYYRKGYKVHALNYYCAPFGEIDIIAEKENELVFAEVKTAAGKTLGGVEGQVDEVKLQRLSNAIDKYIMDNEIQNDIRLDVFAIILGKNGPALKHFKGIELE</sequence>
<evidence type="ECO:0000259" key="1">
    <source>
        <dbReference type="PROSITE" id="PS51975"/>
    </source>
</evidence>
<dbReference type="Gene3D" id="3.30.420.10">
    <property type="entry name" value="Ribonuclease H-like superfamily/Ribonuclease H"/>
    <property type="match status" value="1"/>
</dbReference>
<dbReference type="InterPro" id="IPR003509">
    <property type="entry name" value="UPF0102_YraN-like"/>
</dbReference>
<dbReference type="InterPro" id="IPR011335">
    <property type="entry name" value="Restrct_endonuc-II-like"/>
</dbReference>
<dbReference type="InterPro" id="IPR011856">
    <property type="entry name" value="tRNA_endonuc-like_dom_sf"/>
</dbReference>
<dbReference type="Gene3D" id="3.40.1350.10">
    <property type="match status" value="1"/>
</dbReference>
<dbReference type="PROSITE" id="PS51975">
    <property type="entry name" value="RNASE_H_2"/>
    <property type="match status" value="1"/>
</dbReference>
<feature type="domain" description="RNase H type-2" evidence="1">
    <location>
        <begin position="1"/>
        <end position="53"/>
    </location>
</feature>
<dbReference type="EMBL" id="EU016610">
    <property type="protein sequence ID" value="ABZ07812.1"/>
    <property type="molecule type" value="Genomic_DNA"/>
</dbReference>